<dbReference type="PANTHER" id="PTHR10057">
    <property type="entry name" value="PERIPHERAL-TYPE BENZODIAZEPINE RECEPTOR"/>
    <property type="match status" value="1"/>
</dbReference>
<keyword evidence="3 6" id="KW-0812">Transmembrane</keyword>
<organism evidence="7 8">
    <name type="scientific">Futiania mangrovi</name>
    <dbReference type="NCBI Taxonomy" id="2959716"/>
    <lineage>
        <taxon>Bacteria</taxon>
        <taxon>Pseudomonadati</taxon>
        <taxon>Pseudomonadota</taxon>
        <taxon>Alphaproteobacteria</taxon>
        <taxon>Futianiales</taxon>
        <taxon>Futianiaceae</taxon>
        <taxon>Futiania</taxon>
    </lineage>
</organism>
<dbReference type="FunFam" id="1.20.1260.100:FF:000001">
    <property type="entry name" value="translocator protein 2"/>
    <property type="match status" value="1"/>
</dbReference>
<gene>
    <name evidence="7" type="ORF">NJQ99_00110</name>
</gene>
<dbReference type="InterPro" id="IPR038330">
    <property type="entry name" value="TspO/MBR-related_sf"/>
</dbReference>
<dbReference type="RefSeq" id="WP_269330775.1">
    <property type="nucleotide sequence ID" value="NZ_JAMZFT010000001.1"/>
</dbReference>
<dbReference type="PIRSF" id="PIRSF005859">
    <property type="entry name" value="PBR"/>
    <property type="match status" value="1"/>
</dbReference>
<dbReference type="PANTHER" id="PTHR10057:SF0">
    <property type="entry name" value="TRANSLOCATOR PROTEIN"/>
    <property type="match status" value="1"/>
</dbReference>
<keyword evidence="4 6" id="KW-1133">Transmembrane helix</keyword>
<reference evidence="7" key="1">
    <citation type="submission" date="2022-06" db="EMBL/GenBank/DDBJ databases">
        <title>Isolation and Genomics of Futiania mangrovii gen. nov., sp. nov., a Rare and Metabolically-versatile member in the Class Alphaproteobacteria.</title>
        <authorList>
            <person name="Liu L."/>
            <person name="Huang W.-C."/>
            <person name="Pan J."/>
            <person name="Li J."/>
            <person name="Huang Y."/>
            <person name="Du H."/>
            <person name="Liu Y."/>
            <person name="Li M."/>
        </authorList>
    </citation>
    <scope>NUCLEOTIDE SEQUENCE</scope>
    <source>
        <strain evidence="7">FT118</strain>
    </source>
</reference>
<evidence type="ECO:0000256" key="5">
    <source>
        <dbReference type="ARBA" id="ARBA00023136"/>
    </source>
</evidence>
<dbReference type="Proteomes" id="UP001055804">
    <property type="component" value="Unassembled WGS sequence"/>
</dbReference>
<feature type="transmembrane region" description="Helical" evidence="6">
    <location>
        <begin position="82"/>
        <end position="103"/>
    </location>
</feature>
<evidence type="ECO:0000256" key="4">
    <source>
        <dbReference type="ARBA" id="ARBA00022989"/>
    </source>
</evidence>
<keyword evidence="5 6" id="KW-0472">Membrane</keyword>
<dbReference type="Pfam" id="PF03073">
    <property type="entry name" value="TspO_MBR"/>
    <property type="match status" value="1"/>
</dbReference>
<keyword evidence="8" id="KW-1185">Reference proteome</keyword>
<dbReference type="Gene3D" id="1.20.1260.100">
    <property type="entry name" value="TspO/MBR protein"/>
    <property type="match status" value="1"/>
</dbReference>
<feature type="transmembrane region" description="Helical" evidence="6">
    <location>
        <begin position="135"/>
        <end position="158"/>
    </location>
</feature>
<accession>A0A9J6PDW2</accession>
<evidence type="ECO:0000256" key="2">
    <source>
        <dbReference type="ARBA" id="ARBA00007524"/>
    </source>
</evidence>
<feature type="transmembrane region" description="Helical" evidence="6">
    <location>
        <begin position="49"/>
        <end position="70"/>
    </location>
</feature>
<sequence length="160" mass="17439">MKQRQSYFGLLGFLVATFAVSVMGGVATSSSVDTWYRELAKPEITPPDWVFPVAWTILYVLMAIAAWRVWRAIAETGHGRRALAAWWVQLGLNLAWSVIFFGLRAPGVALIELVLLAAAIAVTIALFLKVDRIAAALMFPYAAWVTYAAVLNGAIVALNA</sequence>
<feature type="transmembrane region" description="Helical" evidence="6">
    <location>
        <begin position="7"/>
        <end position="29"/>
    </location>
</feature>
<comment type="subcellular location">
    <subcellularLocation>
        <location evidence="1">Membrane</location>
        <topology evidence="1">Multi-pass membrane protein</topology>
    </subcellularLocation>
</comment>
<dbReference type="GO" id="GO:0033013">
    <property type="term" value="P:tetrapyrrole metabolic process"/>
    <property type="evidence" value="ECO:0007669"/>
    <property type="project" value="UniProtKB-ARBA"/>
</dbReference>
<dbReference type="AlphaFoldDB" id="A0A9J6PDW2"/>
<evidence type="ECO:0000313" key="7">
    <source>
        <dbReference type="EMBL" id="MCP1334807.1"/>
    </source>
</evidence>
<name>A0A9J6PDW2_9PROT</name>
<evidence type="ECO:0000256" key="3">
    <source>
        <dbReference type="ARBA" id="ARBA00022692"/>
    </source>
</evidence>
<evidence type="ECO:0000256" key="1">
    <source>
        <dbReference type="ARBA" id="ARBA00004141"/>
    </source>
</evidence>
<dbReference type="InterPro" id="IPR004307">
    <property type="entry name" value="TspO_MBR"/>
</dbReference>
<feature type="transmembrane region" description="Helical" evidence="6">
    <location>
        <begin position="109"/>
        <end position="128"/>
    </location>
</feature>
<evidence type="ECO:0000256" key="6">
    <source>
        <dbReference type="SAM" id="Phobius"/>
    </source>
</evidence>
<dbReference type="EMBL" id="JAMZFT010000001">
    <property type="protein sequence ID" value="MCP1334807.1"/>
    <property type="molecule type" value="Genomic_DNA"/>
</dbReference>
<evidence type="ECO:0000313" key="8">
    <source>
        <dbReference type="Proteomes" id="UP001055804"/>
    </source>
</evidence>
<proteinExistence type="inferred from homology"/>
<comment type="similarity">
    <text evidence="2">Belongs to the TspO/BZRP family.</text>
</comment>
<comment type="caution">
    <text evidence="7">The sequence shown here is derived from an EMBL/GenBank/DDBJ whole genome shotgun (WGS) entry which is preliminary data.</text>
</comment>
<dbReference type="GO" id="GO:0016020">
    <property type="term" value="C:membrane"/>
    <property type="evidence" value="ECO:0007669"/>
    <property type="project" value="UniProtKB-SubCell"/>
</dbReference>
<dbReference type="CDD" id="cd15904">
    <property type="entry name" value="TSPO_MBR"/>
    <property type="match status" value="1"/>
</dbReference>
<protein>
    <submittedName>
        <fullName evidence="7">Tryptophan-rich sensory protein</fullName>
    </submittedName>
</protein>